<dbReference type="PANTHER" id="PTHR43047:SF72">
    <property type="entry name" value="OSMOSENSING HISTIDINE PROTEIN KINASE SLN1"/>
    <property type="match status" value="1"/>
</dbReference>
<dbReference type="SMART" id="SM00387">
    <property type="entry name" value="HATPase_c"/>
    <property type="match status" value="1"/>
</dbReference>
<evidence type="ECO:0000259" key="10">
    <source>
        <dbReference type="PROSITE" id="PS50110"/>
    </source>
</evidence>
<dbReference type="InterPro" id="IPR036097">
    <property type="entry name" value="HisK_dim/P_sf"/>
</dbReference>
<dbReference type="Proteomes" id="UP000177622">
    <property type="component" value="Unassembled WGS sequence"/>
</dbReference>
<reference evidence="11 12" key="1">
    <citation type="journal article" date="2016" name="Sci. Rep.">
        <title>Penicillium arizonense, a new, genome sequenced fungal species, reveals a high chemical diversity in secreted metabolites.</title>
        <authorList>
            <person name="Grijseels S."/>
            <person name="Nielsen J.C."/>
            <person name="Randelovic M."/>
            <person name="Nielsen J."/>
            <person name="Nielsen K.F."/>
            <person name="Workman M."/>
            <person name="Frisvad J.C."/>
        </authorList>
    </citation>
    <scope>NUCLEOTIDE SEQUENCE [LARGE SCALE GENOMIC DNA]</scope>
    <source>
        <strain evidence="11 12">CBS 141311</strain>
    </source>
</reference>
<evidence type="ECO:0000256" key="7">
    <source>
        <dbReference type="SAM" id="Coils"/>
    </source>
</evidence>
<dbReference type="SUPFAM" id="SSF55781">
    <property type="entry name" value="GAF domain-like"/>
    <property type="match status" value="1"/>
</dbReference>
<evidence type="ECO:0000313" key="12">
    <source>
        <dbReference type="Proteomes" id="UP000177622"/>
    </source>
</evidence>
<dbReference type="Gene3D" id="3.30.450.40">
    <property type="match status" value="1"/>
</dbReference>
<keyword evidence="12" id="KW-1185">Reference proteome</keyword>
<dbReference type="Pfam" id="PF01590">
    <property type="entry name" value="GAF"/>
    <property type="match status" value="1"/>
</dbReference>
<dbReference type="PROSITE" id="PS50109">
    <property type="entry name" value="HIS_KIN"/>
    <property type="match status" value="1"/>
</dbReference>
<feature type="coiled-coil region" evidence="7">
    <location>
        <begin position="979"/>
        <end position="1006"/>
    </location>
</feature>
<dbReference type="RefSeq" id="XP_022483203.1">
    <property type="nucleotide sequence ID" value="XM_022636908.1"/>
</dbReference>
<keyword evidence="4" id="KW-0808">Transferase</keyword>
<evidence type="ECO:0000256" key="1">
    <source>
        <dbReference type="ARBA" id="ARBA00000085"/>
    </source>
</evidence>
<dbReference type="InterPro" id="IPR005467">
    <property type="entry name" value="His_kinase_dom"/>
</dbReference>
<dbReference type="SUPFAM" id="SSF47384">
    <property type="entry name" value="Homodimeric domain of signal transducing histidine kinase"/>
    <property type="match status" value="1"/>
</dbReference>
<evidence type="ECO:0000256" key="8">
    <source>
        <dbReference type="SAM" id="MobiDB-lite"/>
    </source>
</evidence>
<feature type="domain" description="Response regulatory" evidence="10">
    <location>
        <begin position="1120"/>
        <end position="1240"/>
    </location>
</feature>
<dbReference type="FunFam" id="3.30.565.10:FF:000201">
    <property type="entry name" value="Sensor histidine kinase/response regulator, putative (AFU_orthologue AFUA_4G01020)"/>
    <property type="match status" value="1"/>
</dbReference>
<dbReference type="GO" id="GO:0000155">
    <property type="term" value="F:phosphorelay sensor kinase activity"/>
    <property type="evidence" value="ECO:0007669"/>
    <property type="project" value="InterPro"/>
</dbReference>
<dbReference type="PRINTS" id="PR00344">
    <property type="entry name" value="BCTRLSENSOR"/>
</dbReference>
<dbReference type="GeneID" id="34581642"/>
<dbReference type="OrthoDB" id="303614at2759"/>
<evidence type="ECO:0000256" key="2">
    <source>
        <dbReference type="ARBA" id="ARBA00012438"/>
    </source>
</evidence>
<dbReference type="GO" id="GO:0009927">
    <property type="term" value="F:histidine phosphotransfer kinase activity"/>
    <property type="evidence" value="ECO:0007669"/>
    <property type="project" value="TreeGrafter"/>
</dbReference>
<accession>A0A1F5L3G0</accession>
<gene>
    <name evidence="11" type="ORF">PENARI_c037G04405</name>
</gene>
<dbReference type="PROSITE" id="PS50110">
    <property type="entry name" value="RESPONSE_REGULATORY"/>
    <property type="match status" value="1"/>
</dbReference>
<dbReference type="EMBL" id="LXJU01000037">
    <property type="protein sequence ID" value="OGE47745.1"/>
    <property type="molecule type" value="Genomic_DNA"/>
</dbReference>
<feature type="modified residue" description="4-aspartylphosphate" evidence="6">
    <location>
        <position position="1171"/>
    </location>
</feature>
<dbReference type="CDD" id="cd00082">
    <property type="entry name" value="HisKA"/>
    <property type="match status" value="1"/>
</dbReference>
<feature type="domain" description="Histidine kinase" evidence="9">
    <location>
        <begin position="634"/>
        <end position="894"/>
    </location>
</feature>
<dbReference type="InterPro" id="IPR004358">
    <property type="entry name" value="Sig_transdc_His_kin-like_C"/>
</dbReference>
<dbReference type="SMART" id="SM00448">
    <property type="entry name" value="REC"/>
    <property type="match status" value="1"/>
</dbReference>
<dbReference type="SMART" id="SM00388">
    <property type="entry name" value="HisKA"/>
    <property type="match status" value="1"/>
</dbReference>
<organism evidence="11 12">
    <name type="scientific">Penicillium arizonense</name>
    <dbReference type="NCBI Taxonomy" id="1835702"/>
    <lineage>
        <taxon>Eukaryota</taxon>
        <taxon>Fungi</taxon>
        <taxon>Dikarya</taxon>
        <taxon>Ascomycota</taxon>
        <taxon>Pezizomycotina</taxon>
        <taxon>Eurotiomycetes</taxon>
        <taxon>Eurotiomycetidae</taxon>
        <taxon>Eurotiales</taxon>
        <taxon>Aspergillaceae</taxon>
        <taxon>Penicillium</taxon>
    </lineage>
</organism>
<comment type="caution">
    <text evidence="11">The sequence shown here is derived from an EMBL/GenBank/DDBJ whole genome shotgun (WGS) entry which is preliminary data.</text>
</comment>
<keyword evidence="7" id="KW-0175">Coiled coil</keyword>
<feature type="compositionally biased region" description="Polar residues" evidence="8">
    <location>
        <begin position="308"/>
        <end position="324"/>
    </location>
</feature>
<dbReference type="AlphaFoldDB" id="A0A1F5L3G0"/>
<dbReference type="SUPFAM" id="SSF52172">
    <property type="entry name" value="CheY-like"/>
    <property type="match status" value="1"/>
</dbReference>
<keyword evidence="3 6" id="KW-0597">Phosphoprotein</keyword>
<evidence type="ECO:0000256" key="3">
    <source>
        <dbReference type="ARBA" id="ARBA00022553"/>
    </source>
</evidence>
<protein>
    <recommendedName>
        <fullName evidence="2">histidine kinase</fullName>
        <ecNumber evidence="2">2.7.13.3</ecNumber>
    </recommendedName>
</protein>
<dbReference type="InterPro" id="IPR029016">
    <property type="entry name" value="GAF-like_dom_sf"/>
</dbReference>
<dbReference type="Gene3D" id="3.40.50.2300">
    <property type="match status" value="1"/>
</dbReference>
<evidence type="ECO:0000313" key="11">
    <source>
        <dbReference type="EMBL" id="OGE47745.1"/>
    </source>
</evidence>
<name>A0A1F5L3G0_PENAI</name>
<dbReference type="GO" id="GO:0005886">
    <property type="term" value="C:plasma membrane"/>
    <property type="evidence" value="ECO:0007669"/>
    <property type="project" value="TreeGrafter"/>
</dbReference>
<dbReference type="Pfam" id="PF00512">
    <property type="entry name" value="HisKA"/>
    <property type="match status" value="1"/>
</dbReference>
<dbReference type="InterPro" id="IPR001789">
    <property type="entry name" value="Sig_transdc_resp-reg_receiver"/>
</dbReference>
<dbReference type="EC" id="2.7.13.3" evidence="2"/>
<dbReference type="InterPro" id="IPR003661">
    <property type="entry name" value="HisK_dim/P_dom"/>
</dbReference>
<dbReference type="Gene3D" id="3.30.565.10">
    <property type="entry name" value="Histidine kinase-like ATPase, C-terminal domain"/>
    <property type="match status" value="1"/>
</dbReference>
<dbReference type="InterPro" id="IPR003594">
    <property type="entry name" value="HATPase_dom"/>
</dbReference>
<dbReference type="STRING" id="1835702.A0A1F5L3G0"/>
<proteinExistence type="predicted"/>
<evidence type="ECO:0000256" key="6">
    <source>
        <dbReference type="PROSITE-ProRule" id="PRU00169"/>
    </source>
</evidence>
<dbReference type="CDD" id="cd17546">
    <property type="entry name" value="REC_hyHK_CKI1_RcsC-like"/>
    <property type="match status" value="1"/>
</dbReference>
<sequence>MAGTRAFHPDPVEEEERERIRDLSRYYCTVTRSLATTDAGDEDSLAAPQGDEQPASCELAQDITLTALAQLGVHRFNCNRSFVSIIDGELQHIIAEATASVSLRDKNRHLPDDGIYLGARSLDLMWGVCPHTIRLFTGREPNDIESGNVTANRTRYIIRDFRAEDCFKDRPYVREWPFMRFYAEVPLYSATGYVLGSYCVVDDEPRTVFGDSDVRDLQEVADAIGQHLENVRIAQAHIRAEKLVKGLTSFVKEHADFDPTEVSNNGLLQSSVSAANMSPKAKSESGEKPVPSTPPGDIDAPKVDIHSPEQSPTSTITQTSRQASSSTVTVEESMFFLQDQLSATDPSLYSGVSDRPISLSPGEEKTLGDVLDPEDSVTADATPVQNIERDFSLSSLTDKRPVSERVAAIYSRASLLLRESMDLDGVAFLDACPTNFAFAPEEPDKWEPLRPTPDTDFPMAPLPSPLGLPNVVSHEFDEPCDTLSCAIKTTPKGDASLGRPPIIRKGLLHRLLRAYPQGQILSLEDAIVGSREDYLSSSYNETLQSGPESFKTQSITNELAKRLPGAKCALFLPLWDWNKFRWLSGILVWTTSSYRALGLEELHYFKVFGDSIISEICRIHWASTEKSKFDFISSVSHELRSPLHGILASAELLHGTSLGSAQEEMVGMIESSGLTLLDTTNHMLDFCKINNLRQTNRLNVTAADGETVTLVSDFDISHLVEEVANILYTGQRASEHVATTRERRSSSVNSGHLSNLHFGHQDQMSVVVRIDHSDAWRIRSLAGAWRRIVMNLLGNAMKWTSAGFIEVALSKMKGRCDKLPLIHLSITDTGRGIAADFIKHKLFTPFSQEDPLTEGVGLGLSTVHQLVTSLGGHINVRSEVGIGTQADVYIPVQYLEARPDWDITRASSTTAQESTDSIHACLVGFNEYPDLGETPTGILTVEGKRKLSIQSTIASILMKHLNWKISLADTMEKARGQVIVIEERLLQRAMEENEKLALELSTKNRLHFFVVLLSGNVPLIPNERLVNVIRISQPFGPQKIYNAAEKIMKWREVQEPHSSPILAPGATPAILFPGREREKDTNPMSDMDEKRLSQQTVEAASPPGSAISTPKPSSRKSLAHVLIVDDNEINVKILATFMRKISCSFDTASNGLIALERYKSSLYHYDFILMDISMPVMDGLVSTSKIREYEKENNLTPSCIMAVTGVSSTGFQQQASTVGIDKYLIKPTSLHELKLLMNIA</sequence>
<dbReference type="FunFam" id="3.30.450.40:FF:000083">
    <property type="entry name" value="Sensor histidine kinase/response regulator, putative (AFU_orthologue AFUA_4G00660)"/>
    <property type="match status" value="1"/>
</dbReference>
<dbReference type="InterPro" id="IPR036890">
    <property type="entry name" value="HATPase_C_sf"/>
</dbReference>
<dbReference type="FunFam" id="1.10.287.130:FF:000023">
    <property type="entry name" value="Sensor histidine kinase/response regulator, putative"/>
    <property type="match status" value="1"/>
</dbReference>
<dbReference type="InterPro" id="IPR011006">
    <property type="entry name" value="CheY-like_superfamily"/>
</dbReference>
<dbReference type="Pfam" id="PF02518">
    <property type="entry name" value="HATPase_c"/>
    <property type="match status" value="1"/>
</dbReference>
<dbReference type="Pfam" id="PF00072">
    <property type="entry name" value="Response_reg"/>
    <property type="match status" value="1"/>
</dbReference>
<feature type="region of interest" description="Disordered" evidence="8">
    <location>
        <begin position="1076"/>
        <end position="1113"/>
    </location>
</feature>
<keyword evidence="5" id="KW-0418">Kinase</keyword>
<evidence type="ECO:0000256" key="4">
    <source>
        <dbReference type="ARBA" id="ARBA00022679"/>
    </source>
</evidence>
<dbReference type="InterPro" id="IPR003018">
    <property type="entry name" value="GAF"/>
</dbReference>
<evidence type="ECO:0000256" key="5">
    <source>
        <dbReference type="ARBA" id="ARBA00022777"/>
    </source>
</evidence>
<feature type="region of interest" description="Disordered" evidence="8">
    <location>
        <begin position="274"/>
        <end position="324"/>
    </location>
</feature>
<evidence type="ECO:0000259" key="9">
    <source>
        <dbReference type="PROSITE" id="PS50109"/>
    </source>
</evidence>
<dbReference type="Gene3D" id="1.10.287.130">
    <property type="match status" value="1"/>
</dbReference>
<comment type="catalytic activity">
    <reaction evidence="1">
        <text>ATP + protein L-histidine = ADP + protein N-phospho-L-histidine.</text>
        <dbReference type="EC" id="2.7.13.3"/>
    </reaction>
</comment>
<feature type="compositionally biased region" description="Basic and acidic residues" evidence="8">
    <location>
        <begin position="1076"/>
        <end position="1092"/>
    </location>
</feature>
<dbReference type="SUPFAM" id="SSF55874">
    <property type="entry name" value="ATPase domain of HSP90 chaperone/DNA topoisomerase II/histidine kinase"/>
    <property type="match status" value="1"/>
</dbReference>
<dbReference type="PANTHER" id="PTHR43047">
    <property type="entry name" value="TWO-COMPONENT HISTIDINE PROTEIN KINASE"/>
    <property type="match status" value="1"/>
</dbReference>